<dbReference type="EMBL" id="KN822984">
    <property type="protein sequence ID" value="KIO29358.1"/>
    <property type="molecule type" value="Genomic_DNA"/>
</dbReference>
<reference evidence="1 2" key="1">
    <citation type="submission" date="2014-04" db="EMBL/GenBank/DDBJ databases">
        <authorList>
            <consortium name="DOE Joint Genome Institute"/>
            <person name="Kuo A."/>
            <person name="Girlanda M."/>
            <person name="Perotto S."/>
            <person name="Kohler A."/>
            <person name="Nagy L.G."/>
            <person name="Floudas D."/>
            <person name="Copeland A."/>
            <person name="Barry K.W."/>
            <person name="Cichocki N."/>
            <person name="Veneault-Fourrey C."/>
            <person name="LaButti K."/>
            <person name="Lindquist E.A."/>
            <person name="Lipzen A."/>
            <person name="Lundell T."/>
            <person name="Morin E."/>
            <person name="Murat C."/>
            <person name="Sun H."/>
            <person name="Tunlid A."/>
            <person name="Henrissat B."/>
            <person name="Grigoriev I.V."/>
            <person name="Hibbett D.S."/>
            <person name="Martin F."/>
            <person name="Nordberg H.P."/>
            <person name="Cantor M.N."/>
            <person name="Hua S.X."/>
        </authorList>
    </citation>
    <scope>NUCLEOTIDE SEQUENCE [LARGE SCALE GENOMIC DNA]</scope>
    <source>
        <strain evidence="1 2">MUT 4182</strain>
    </source>
</reference>
<dbReference type="Proteomes" id="UP000054248">
    <property type="component" value="Unassembled WGS sequence"/>
</dbReference>
<dbReference type="OrthoDB" id="3214446at2759"/>
<accession>A0A0C3L6A5</accession>
<name>A0A0C3L6A5_9AGAM</name>
<proteinExistence type="predicted"/>
<dbReference type="HOGENOM" id="CLU_1526296_0_0_1"/>
<dbReference type="AlphaFoldDB" id="A0A0C3L6A5"/>
<gene>
    <name evidence="1" type="ORF">M407DRAFT_21584</name>
</gene>
<evidence type="ECO:0008006" key="3">
    <source>
        <dbReference type="Google" id="ProtNLM"/>
    </source>
</evidence>
<reference evidence="2" key="2">
    <citation type="submission" date="2015-01" db="EMBL/GenBank/DDBJ databases">
        <title>Evolutionary Origins and Diversification of the Mycorrhizal Mutualists.</title>
        <authorList>
            <consortium name="DOE Joint Genome Institute"/>
            <consortium name="Mycorrhizal Genomics Consortium"/>
            <person name="Kohler A."/>
            <person name="Kuo A."/>
            <person name="Nagy L.G."/>
            <person name="Floudas D."/>
            <person name="Copeland A."/>
            <person name="Barry K.W."/>
            <person name="Cichocki N."/>
            <person name="Veneault-Fourrey C."/>
            <person name="LaButti K."/>
            <person name="Lindquist E.A."/>
            <person name="Lipzen A."/>
            <person name="Lundell T."/>
            <person name="Morin E."/>
            <person name="Murat C."/>
            <person name="Riley R."/>
            <person name="Ohm R."/>
            <person name="Sun H."/>
            <person name="Tunlid A."/>
            <person name="Henrissat B."/>
            <person name="Grigoriev I.V."/>
            <person name="Hibbett D.S."/>
            <person name="Martin F."/>
        </authorList>
    </citation>
    <scope>NUCLEOTIDE SEQUENCE [LARGE SCALE GENOMIC DNA]</scope>
    <source>
        <strain evidence="2">MUT 4182</strain>
    </source>
</reference>
<keyword evidence="2" id="KW-1185">Reference proteome</keyword>
<evidence type="ECO:0000313" key="1">
    <source>
        <dbReference type="EMBL" id="KIO29358.1"/>
    </source>
</evidence>
<sequence>MSADGKSQYLSLFLTCCLTHSRAFSKGKQTDNAWIAQFVSACLERKALRWYESLDRETQNDWDLLKRAILEEYKEASLPPSIVPTSAPALKSSDHGPIPAAASPFQIRIGRIRVDCNFSELQGYISNSFWDKNWCTLSPNQSTAATFEFDVLARTMKFQASAGGLYGTNLAFTCAT</sequence>
<evidence type="ECO:0000313" key="2">
    <source>
        <dbReference type="Proteomes" id="UP000054248"/>
    </source>
</evidence>
<organism evidence="1 2">
    <name type="scientific">Tulasnella calospora MUT 4182</name>
    <dbReference type="NCBI Taxonomy" id="1051891"/>
    <lineage>
        <taxon>Eukaryota</taxon>
        <taxon>Fungi</taxon>
        <taxon>Dikarya</taxon>
        <taxon>Basidiomycota</taxon>
        <taxon>Agaricomycotina</taxon>
        <taxon>Agaricomycetes</taxon>
        <taxon>Cantharellales</taxon>
        <taxon>Tulasnellaceae</taxon>
        <taxon>Tulasnella</taxon>
    </lineage>
</organism>
<protein>
    <recommendedName>
        <fullName evidence="3">Retrotransposon gag domain-containing protein</fullName>
    </recommendedName>
</protein>